<keyword evidence="2" id="KW-1185">Reference proteome</keyword>
<accession>A0ACD0NP19</accession>
<reference evidence="1 2" key="1">
    <citation type="journal article" date="2018" name="Mol. Biol. Evol.">
        <title>Broad Genomic Sampling Reveals a Smut Pathogenic Ancestry of the Fungal Clade Ustilaginomycotina.</title>
        <authorList>
            <person name="Kijpornyongpan T."/>
            <person name="Mondo S.J."/>
            <person name="Barry K."/>
            <person name="Sandor L."/>
            <person name="Lee J."/>
            <person name="Lipzen A."/>
            <person name="Pangilinan J."/>
            <person name="LaButti K."/>
            <person name="Hainaut M."/>
            <person name="Henrissat B."/>
            <person name="Grigoriev I.V."/>
            <person name="Spatafora J.W."/>
            <person name="Aime M.C."/>
        </authorList>
    </citation>
    <scope>NUCLEOTIDE SEQUENCE [LARGE SCALE GENOMIC DNA]</scope>
    <source>
        <strain evidence="1 2">SA 807</strain>
    </source>
</reference>
<dbReference type="EMBL" id="KZ820399">
    <property type="protein sequence ID" value="PWN47556.1"/>
    <property type="molecule type" value="Genomic_DNA"/>
</dbReference>
<proteinExistence type="predicted"/>
<sequence>MRLILQCSRSLLEKQASTRGMKFTFHRENLAVIRIRPSRSPLCRLSKAASVTCNMFLLILAIQFTTFLAPSESCHHQASPNPPHTKGSGGLWKPRFFSITFFDRRITNPSDPYSFFTDHPHPFPWTSFLPNLALLSGT</sequence>
<name>A0ACD0NP19_9BASI</name>
<evidence type="ECO:0000313" key="1">
    <source>
        <dbReference type="EMBL" id="PWN47556.1"/>
    </source>
</evidence>
<organism evidence="1 2">
    <name type="scientific">Violaceomyces palustris</name>
    <dbReference type="NCBI Taxonomy" id="1673888"/>
    <lineage>
        <taxon>Eukaryota</taxon>
        <taxon>Fungi</taxon>
        <taxon>Dikarya</taxon>
        <taxon>Basidiomycota</taxon>
        <taxon>Ustilaginomycotina</taxon>
        <taxon>Ustilaginomycetes</taxon>
        <taxon>Violaceomycetales</taxon>
        <taxon>Violaceomycetaceae</taxon>
        <taxon>Violaceomyces</taxon>
    </lineage>
</organism>
<evidence type="ECO:0000313" key="2">
    <source>
        <dbReference type="Proteomes" id="UP000245626"/>
    </source>
</evidence>
<protein>
    <submittedName>
        <fullName evidence="1">Uncharacterized protein</fullName>
    </submittedName>
</protein>
<dbReference type="Proteomes" id="UP000245626">
    <property type="component" value="Unassembled WGS sequence"/>
</dbReference>
<gene>
    <name evidence="1" type="ORF">IE53DRAFT_244332</name>
</gene>